<evidence type="ECO:0000313" key="2">
    <source>
        <dbReference type="EMBL" id="QGW82393.1"/>
    </source>
</evidence>
<dbReference type="AlphaFoldDB" id="A0A6I6H664"/>
<reference evidence="2 3" key="1">
    <citation type="submission" date="2019-12" db="EMBL/GenBank/DDBJ databases">
        <title>Hybrid Genome Assemblies of two High G+C Isolates from Undergraduate Microbiology Courses.</title>
        <authorList>
            <person name="Ne Ville C.J."/>
            <person name="Enright D."/>
            <person name="Hernandez I."/>
            <person name="Dodsworth J."/>
            <person name="Orwin P.M."/>
        </authorList>
    </citation>
    <scope>NUCLEOTIDE SEQUENCE [LARGE SCALE GENOMIC DNA]</scope>
    <source>
        <strain evidence="2 3">CSUSB</strain>
    </source>
</reference>
<dbReference type="InterPro" id="IPR029045">
    <property type="entry name" value="ClpP/crotonase-like_dom_sf"/>
</dbReference>
<dbReference type="SUPFAM" id="SSF52096">
    <property type="entry name" value="ClpP/crotonase"/>
    <property type="match status" value="1"/>
</dbReference>
<dbReference type="RefSeq" id="WP_157613739.1">
    <property type="nucleotide sequence ID" value="NZ_CP046622.1"/>
</dbReference>
<keyword evidence="1" id="KW-1133">Transmembrane helix</keyword>
<accession>A0A6I6H664</accession>
<dbReference type="Pfam" id="PF00574">
    <property type="entry name" value="CLP_protease"/>
    <property type="match status" value="1"/>
</dbReference>
<dbReference type="EMBL" id="CP046622">
    <property type="protein sequence ID" value="QGW82393.1"/>
    <property type="molecule type" value="Genomic_DNA"/>
</dbReference>
<dbReference type="Gene3D" id="3.90.226.10">
    <property type="entry name" value="2-enoyl-CoA Hydratase, Chain A, domain 1"/>
    <property type="match status" value="1"/>
</dbReference>
<dbReference type="Proteomes" id="UP000425817">
    <property type="component" value="Chromosome"/>
</dbReference>
<feature type="transmembrane region" description="Helical" evidence="1">
    <location>
        <begin position="87"/>
        <end position="106"/>
    </location>
</feature>
<organism evidence="2 3">
    <name type="scientific">Variovorax paradoxus</name>
    <dbReference type="NCBI Taxonomy" id="34073"/>
    <lineage>
        <taxon>Bacteria</taxon>
        <taxon>Pseudomonadati</taxon>
        <taxon>Pseudomonadota</taxon>
        <taxon>Betaproteobacteria</taxon>
        <taxon>Burkholderiales</taxon>
        <taxon>Comamonadaceae</taxon>
        <taxon>Variovorax</taxon>
    </lineage>
</organism>
<sequence>MRNNYLMRHWRGEMSLGISYWLNATVLGAGGATLLSSLAKETLRNAHNLRLSSAVGLSLTVLGTVIWIWGAVGIWRSARQHASRGGSAGWAVVAKFMVLIGAMFWGSQWTQRLGPQAWELAQVAVGHDPVPAAKISISPDGRSAALDGPMGEGSAKALSVALAGASDVRRLELRSGGGRMLEGSAIAQMVRDRKLDTYVQVQCESACTLVFLAGRERAATRNARIGFHRPSLVASNVRDETTITAETIAAYKAAGMPERFIEKITQTSAQSMWFPTHAELLAANAVTRTATGGETVGRIDRSSRGSLREMYAADPFWLAVEARFPETIDKAADRAWAVSQRGAPDIDVVKSGSTVLSGLTARLLRTANDEQLDEFLMLFNSQLAAVRATSAQNCSNYLAGAELAPASLPEALEKREDLLIRAMLQAEPRQDVRPPSPEVLRRALAPVLATVPAVQVQIVQKLRAHGHEPDAQCEAARNFFGAVAKLPVASRRVVLRSMYQRPALAGASPAHGG</sequence>
<evidence type="ECO:0000313" key="3">
    <source>
        <dbReference type="Proteomes" id="UP000425817"/>
    </source>
</evidence>
<evidence type="ECO:0000256" key="1">
    <source>
        <dbReference type="SAM" id="Phobius"/>
    </source>
</evidence>
<dbReference type="OrthoDB" id="5935280at2"/>
<keyword evidence="1" id="KW-0812">Transmembrane</keyword>
<dbReference type="InterPro" id="IPR023562">
    <property type="entry name" value="ClpP/TepA"/>
</dbReference>
<name>A0A6I6H664_VARPD</name>
<gene>
    <name evidence="2" type="ORF">GOQ09_12735</name>
</gene>
<protein>
    <recommendedName>
        <fullName evidence="4">Transmembrane protein</fullName>
    </recommendedName>
</protein>
<feature type="transmembrane region" description="Helical" evidence="1">
    <location>
        <begin position="51"/>
        <end position="75"/>
    </location>
</feature>
<evidence type="ECO:0008006" key="4">
    <source>
        <dbReference type="Google" id="ProtNLM"/>
    </source>
</evidence>
<proteinExistence type="predicted"/>
<feature type="transmembrane region" description="Helical" evidence="1">
    <location>
        <begin position="20"/>
        <end position="39"/>
    </location>
</feature>
<keyword evidence="1" id="KW-0472">Membrane</keyword>